<dbReference type="AlphaFoldDB" id="A0A023FBK7"/>
<proteinExistence type="evidence at transcript level"/>
<protein>
    <submittedName>
        <fullName evidence="1">Uncharacterized protein</fullName>
    </submittedName>
</protein>
<evidence type="ECO:0000313" key="1">
    <source>
        <dbReference type="EMBL" id="JAC18750.1"/>
    </source>
</evidence>
<reference evidence="1" key="1">
    <citation type="submission" date="2014-03" db="EMBL/GenBank/DDBJ databases">
        <title>The sialotranscriptome of Amblyomma triste, Amblyomma parvum and Amblyomma cajennense ticks, uncovered by 454-based RNA-seq.</title>
        <authorList>
            <person name="Garcia G.R."/>
            <person name="Gardinassi L.G."/>
            <person name="Ribeiro J.M."/>
            <person name="Anatriello E."/>
            <person name="Ferreira B.R."/>
            <person name="Moreira H.N."/>
            <person name="Mafra C."/>
            <person name="Olegario M.M."/>
            <person name="Szabo P.J."/>
            <person name="Miranda-Santos I.K."/>
            <person name="Maruyama S.R."/>
        </authorList>
    </citation>
    <scope>NUCLEOTIDE SEQUENCE</scope>
    <source>
        <strain evidence="1">Uberlandia</strain>
        <tissue evidence="1">Salivary glands</tissue>
    </source>
</reference>
<organism evidence="1">
    <name type="scientific">Amblyomma cajennense</name>
    <name type="common">Cayenne tick</name>
    <name type="synonym">Acarus cajennensis</name>
    <dbReference type="NCBI Taxonomy" id="34607"/>
    <lineage>
        <taxon>Eukaryota</taxon>
        <taxon>Metazoa</taxon>
        <taxon>Ecdysozoa</taxon>
        <taxon>Arthropoda</taxon>
        <taxon>Chelicerata</taxon>
        <taxon>Arachnida</taxon>
        <taxon>Acari</taxon>
        <taxon>Parasitiformes</taxon>
        <taxon>Ixodida</taxon>
        <taxon>Ixodoidea</taxon>
        <taxon>Ixodidae</taxon>
        <taxon>Amblyomminae</taxon>
        <taxon>Amblyomma</taxon>
    </lineage>
</organism>
<dbReference type="EMBL" id="GBBK01005732">
    <property type="protein sequence ID" value="JAC18750.1"/>
    <property type="molecule type" value="mRNA"/>
</dbReference>
<name>A0A023FBK7_AMBCJ</name>
<sequence>MDAVPFCKLLLVHLLPTLVNLTYSLGCFLSHSFSFGFFGITYNGWYAVVLQLLHLLHIDTFTFCCTSLLPKVAN</sequence>
<accession>A0A023FBK7</accession>